<name>A0A9W9M7D8_9EURO</name>
<dbReference type="EMBL" id="JAPQKR010000016">
    <property type="protein sequence ID" value="KAJ5191469.1"/>
    <property type="molecule type" value="Genomic_DNA"/>
</dbReference>
<evidence type="ECO:0000313" key="2">
    <source>
        <dbReference type="EMBL" id="KAJ5191469.1"/>
    </source>
</evidence>
<dbReference type="RefSeq" id="XP_058304409.1">
    <property type="nucleotide sequence ID" value="XM_058457510.1"/>
</dbReference>
<dbReference type="GeneID" id="83184811"/>
<organism evidence="2 3">
    <name type="scientific">Penicillium cinerascens</name>
    <dbReference type="NCBI Taxonomy" id="70096"/>
    <lineage>
        <taxon>Eukaryota</taxon>
        <taxon>Fungi</taxon>
        <taxon>Dikarya</taxon>
        <taxon>Ascomycota</taxon>
        <taxon>Pezizomycotina</taxon>
        <taxon>Eurotiomycetes</taxon>
        <taxon>Eurotiomycetidae</taxon>
        <taxon>Eurotiales</taxon>
        <taxon>Aspergillaceae</taxon>
        <taxon>Penicillium</taxon>
    </lineage>
</organism>
<evidence type="ECO:0000313" key="3">
    <source>
        <dbReference type="Proteomes" id="UP001150904"/>
    </source>
</evidence>
<keyword evidence="3" id="KW-1185">Reference proteome</keyword>
<dbReference type="Proteomes" id="UP001150904">
    <property type="component" value="Unassembled WGS sequence"/>
</dbReference>
<dbReference type="AlphaFoldDB" id="A0A9W9M7D8"/>
<reference evidence="2" key="2">
    <citation type="journal article" date="2023" name="IMA Fungus">
        <title>Comparative genomic study of the Penicillium genus elucidates a diverse pangenome and 15 lateral gene transfer events.</title>
        <authorList>
            <person name="Petersen C."/>
            <person name="Sorensen T."/>
            <person name="Nielsen M.R."/>
            <person name="Sondergaard T.E."/>
            <person name="Sorensen J.L."/>
            <person name="Fitzpatrick D.A."/>
            <person name="Frisvad J.C."/>
            <person name="Nielsen K.L."/>
        </authorList>
    </citation>
    <scope>NUCLEOTIDE SEQUENCE</scope>
    <source>
        <strain evidence="2">IBT 15544</strain>
    </source>
</reference>
<evidence type="ECO:0000256" key="1">
    <source>
        <dbReference type="SAM" id="MobiDB-lite"/>
    </source>
</evidence>
<feature type="region of interest" description="Disordered" evidence="1">
    <location>
        <begin position="46"/>
        <end position="77"/>
    </location>
</feature>
<accession>A0A9W9M7D8</accession>
<proteinExistence type="predicted"/>
<comment type="caution">
    <text evidence="2">The sequence shown here is derived from an EMBL/GenBank/DDBJ whole genome shotgun (WGS) entry which is preliminary data.</text>
</comment>
<gene>
    <name evidence="2" type="ORF">N7498_010454</name>
</gene>
<protein>
    <submittedName>
        <fullName evidence="2">Uncharacterized protein</fullName>
    </submittedName>
</protein>
<reference evidence="2" key="1">
    <citation type="submission" date="2022-12" db="EMBL/GenBank/DDBJ databases">
        <authorList>
            <person name="Petersen C."/>
        </authorList>
    </citation>
    <scope>NUCLEOTIDE SEQUENCE</scope>
    <source>
        <strain evidence="2">IBT 15544</strain>
    </source>
</reference>
<sequence>MKSKPGIVAWIRFNERPMTIRKDNRRSIPGRDLSPSVSFLVVPSETPHKGEQRMYEARTHEAEPLTGDHEVPFTPETDRTGRSLFQLHFLFWCATRDEPRAPRSTPTSGNWPPSTWWFEGIVVIGIIMKQDKPA</sequence>